<evidence type="ECO:0000313" key="7">
    <source>
        <dbReference type="Proteomes" id="UP001363151"/>
    </source>
</evidence>
<feature type="binding site" evidence="4">
    <location>
        <position position="246"/>
    </location>
    <ligand>
        <name>pyridoxal 5'-phosphate</name>
        <dbReference type="ChEBI" id="CHEBI:597326"/>
    </ligand>
</feature>
<comment type="subcellular location">
    <subcellularLocation>
        <location evidence="4 5">Cytoplasm</location>
    </subcellularLocation>
</comment>
<proteinExistence type="inferred from homology"/>
<comment type="pathway">
    <text evidence="4 5">Amino-acid degradation; L-kynurenine degradation; L-alanine and anthranilate from L-kynurenine: step 1/1.</text>
</comment>
<feature type="binding site" evidence="4">
    <location>
        <position position="268"/>
    </location>
    <ligand>
        <name>pyridoxal 5'-phosphate</name>
        <dbReference type="ChEBI" id="CHEBI:597326"/>
    </ligand>
</feature>
<evidence type="ECO:0000313" key="6">
    <source>
        <dbReference type="EMBL" id="KAK7232194.1"/>
    </source>
</evidence>
<evidence type="ECO:0000256" key="3">
    <source>
        <dbReference type="ARBA" id="ARBA00022898"/>
    </source>
</evidence>
<feature type="binding site" evidence="4">
    <location>
        <position position="327"/>
    </location>
    <ligand>
        <name>pyridoxal 5'-phosphate</name>
        <dbReference type="ChEBI" id="CHEBI:597326"/>
    </ligand>
</feature>
<comment type="caution">
    <text evidence="6">The sequence shown here is derived from an EMBL/GenBank/DDBJ whole genome shotgun (WGS) entry which is preliminary data.</text>
</comment>
<feature type="binding site" evidence="4">
    <location>
        <position position="138"/>
    </location>
    <ligand>
        <name>pyridoxal 5'-phosphate</name>
        <dbReference type="ChEBI" id="CHEBI:597326"/>
    </ligand>
</feature>
<dbReference type="NCBIfam" id="TIGR01814">
    <property type="entry name" value="kynureninase"/>
    <property type="match status" value="1"/>
</dbReference>
<dbReference type="HAMAP" id="MF_01970">
    <property type="entry name" value="Kynureninase"/>
    <property type="match status" value="1"/>
</dbReference>
<organism evidence="6 7">
    <name type="scientific">Aureococcus anophagefferens</name>
    <name type="common">Harmful bloom alga</name>
    <dbReference type="NCBI Taxonomy" id="44056"/>
    <lineage>
        <taxon>Eukaryota</taxon>
        <taxon>Sar</taxon>
        <taxon>Stramenopiles</taxon>
        <taxon>Ochrophyta</taxon>
        <taxon>Pelagophyceae</taxon>
        <taxon>Pelagomonadales</taxon>
        <taxon>Pelagomonadaceae</taxon>
        <taxon>Aureococcus</taxon>
    </lineage>
</organism>
<dbReference type="InterPro" id="IPR015424">
    <property type="entry name" value="PyrdxlP-dep_Trfase"/>
</dbReference>
<dbReference type="SUPFAM" id="SSF53383">
    <property type="entry name" value="PLP-dependent transferases"/>
    <property type="match status" value="1"/>
</dbReference>
<comment type="subunit">
    <text evidence="4 5">Homodimer.</text>
</comment>
<comment type="pathway">
    <text evidence="4 5">Cofactor biosynthesis; NAD(+) biosynthesis; quinolinate from L-kynurenine: step 2/3.</text>
</comment>
<dbReference type="EC" id="3.7.1.3" evidence="4 5"/>
<comment type="similarity">
    <text evidence="4 5">Belongs to the kynureninase family.</text>
</comment>
<dbReference type="Pfam" id="PF22580">
    <property type="entry name" value="KYNU_C"/>
    <property type="match status" value="1"/>
</dbReference>
<feature type="modified residue" description="N6-(pyridoxal phosphate)lysine" evidence="4">
    <location>
        <position position="269"/>
    </location>
</feature>
<evidence type="ECO:0000256" key="5">
    <source>
        <dbReference type="PIRNR" id="PIRNR038800"/>
    </source>
</evidence>
<keyword evidence="1 4" id="KW-0662">Pyridine nucleotide biosynthesis</keyword>
<feature type="binding site" evidence="4">
    <location>
        <position position="299"/>
    </location>
    <ligand>
        <name>pyridoxal 5'-phosphate</name>
        <dbReference type="ChEBI" id="CHEBI:597326"/>
    </ligand>
</feature>
<keyword evidence="7" id="KW-1185">Reference proteome</keyword>
<reference evidence="6 7" key="1">
    <citation type="submission" date="2024-03" db="EMBL/GenBank/DDBJ databases">
        <title>Aureococcus anophagefferens CCMP1851 and Kratosvirus quantuckense: Draft genome of a second virus-susceptible host strain in the model system.</title>
        <authorList>
            <person name="Chase E."/>
            <person name="Truchon A.R."/>
            <person name="Schepens W."/>
            <person name="Wilhelm S.W."/>
        </authorList>
    </citation>
    <scope>NUCLEOTIDE SEQUENCE [LARGE SCALE GENOMIC DNA]</scope>
    <source>
        <strain evidence="6 7">CCMP1851</strain>
    </source>
</reference>
<keyword evidence="3 4" id="KW-0663">Pyridoxal phosphate</keyword>
<keyword evidence="4 5" id="KW-0963">Cytoplasm</keyword>
<dbReference type="InterPro" id="IPR010111">
    <property type="entry name" value="Kynureninase"/>
</dbReference>
<comment type="catalytic activity">
    <reaction evidence="5">
        <text>3-hydroxy-L-kynurenine + H2O = 3-hydroxyanthranilate + L-alanine + H(+)</text>
        <dbReference type="Rhea" id="RHEA:25143"/>
        <dbReference type="ChEBI" id="CHEBI:15377"/>
        <dbReference type="ChEBI" id="CHEBI:15378"/>
        <dbReference type="ChEBI" id="CHEBI:36559"/>
        <dbReference type="ChEBI" id="CHEBI:57972"/>
        <dbReference type="ChEBI" id="CHEBI:58125"/>
        <dbReference type="EC" id="3.7.1.3"/>
    </reaction>
</comment>
<comment type="caution">
    <text evidence="4">Lacks conserved residue(s) required for the propagation of feature annotation.</text>
</comment>
<comment type="catalytic activity">
    <reaction evidence="4 5">
        <text>L-kynurenine + H2O = anthranilate + L-alanine + H(+)</text>
        <dbReference type="Rhea" id="RHEA:16813"/>
        <dbReference type="ChEBI" id="CHEBI:15377"/>
        <dbReference type="ChEBI" id="CHEBI:15378"/>
        <dbReference type="ChEBI" id="CHEBI:16567"/>
        <dbReference type="ChEBI" id="CHEBI:57959"/>
        <dbReference type="ChEBI" id="CHEBI:57972"/>
        <dbReference type="EC" id="3.7.1.3"/>
    </reaction>
</comment>
<dbReference type="Proteomes" id="UP001363151">
    <property type="component" value="Unassembled WGS sequence"/>
</dbReference>
<gene>
    <name evidence="4 6" type="primary">KYNU</name>
    <name evidence="6" type="ORF">SO694_00030039</name>
</gene>
<dbReference type="InterPro" id="IPR015421">
    <property type="entry name" value="PyrdxlP-dep_Trfase_major"/>
</dbReference>
<dbReference type="Gene3D" id="3.40.640.10">
    <property type="entry name" value="Type I PLP-dependent aspartate aminotransferase-like (Major domain)"/>
    <property type="match status" value="1"/>
</dbReference>
<dbReference type="PIRSF" id="PIRSF038800">
    <property type="entry name" value="KYNU"/>
    <property type="match status" value="1"/>
</dbReference>
<evidence type="ECO:0000256" key="2">
    <source>
        <dbReference type="ARBA" id="ARBA00022801"/>
    </source>
</evidence>
<protein>
    <recommendedName>
        <fullName evidence="4 5">Kynureninase</fullName>
        <ecNumber evidence="4 5">3.7.1.3</ecNumber>
    </recommendedName>
    <alternativeName>
        <fullName evidence="4">L-kynurenine hydrolase</fullName>
    </alternativeName>
</protein>
<dbReference type="EMBL" id="JBBJCI010000370">
    <property type="protein sequence ID" value="KAK7232194.1"/>
    <property type="molecule type" value="Genomic_DNA"/>
</dbReference>
<feature type="binding site" evidence="4">
    <location>
        <begin position="166"/>
        <end position="169"/>
    </location>
    <ligand>
        <name>pyridoxal 5'-phosphate</name>
        <dbReference type="ChEBI" id="CHEBI:597326"/>
    </ligand>
</feature>
<dbReference type="InterPro" id="IPR015422">
    <property type="entry name" value="PyrdxlP-dep_Trfase_small"/>
</dbReference>
<feature type="binding site" evidence="4">
    <location>
        <position position="139"/>
    </location>
    <ligand>
        <name>pyridoxal 5'-phosphate</name>
        <dbReference type="ChEBI" id="CHEBI:597326"/>
    </ligand>
</feature>
<dbReference type="PANTHER" id="PTHR14084">
    <property type="entry name" value="KYNURENINASE"/>
    <property type="match status" value="1"/>
</dbReference>
<evidence type="ECO:0000256" key="1">
    <source>
        <dbReference type="ARBA" id="ARBA00022642"/>
    </source>
</evidence>
<dbReference type="PANTHER" id="PTHR14084:SF0">
    <property type="entry name" value="KYNURENINASE"/>
    <property type="match status" value="1"/>
</dbReference>
<evidence type="ECO:0000256" key="4">
    <source>
        <dbReference type="HAMAP-Rule" id="MF_03017"/>
    </source>
</evidence>
<sequence>MAAITESARALPCFAAVEAHALSLGTTVASPDFPAKADAADELRPFRDKFLFPAADAAGRPSVYLCGNSLGLQPASTKQAVLADLDRWAALGVEGHFEDEPGKPNPGVAWWTIEDLAEAEAARLVGAEPGEVVIMNSLTVNLHLLLGAFYRPDGAREVIVVEDMAFPSDEYAVQSVVRHHGRDPAACIVRVPHGADFAAAVAELGDRCCVVLVGALQYYSGEWYDAKALADAAHGAGAVLGLDCAHAAGNVPLALHADGVDFACWCSYKYLNSGPGALAGAFVHDKHDTRALDGALRGWWGNERSSRFRMAREPEFRAGAPGLQLSNPPTLPMVALKEAYALHDAATMAKLRAKSLALTGYLEVLLAQLLPPGSHDQVTPRDPARRGAQLSLLFAPPTDVDAVFAELRKRNVFVDLRRPNVIRVAPAPLYNGFADVRAFVDCLAEALAAQKT</sequence>
<comment type="function">
    <text evidence="4 5">Catalyzes the cleavage of L-kynurenine (L-Kyn) and L-3-hydroxykynurenine (L-3OHKyn) into anthranilic acid (AA) and 3-hydroxyanthranilic acid (3-OHAA), respectively.</text>
</comment>
<keyword evidence="2 4" id="KW-0378">Hydrolase</keyword>
<accession>A0ABR1FJV0</accession>
<name>A0ABR1FJV0_AURAN</name>
<feature type="binding site" evidence="4">
    <location>
        <position position="243"/>
    </location>
    <ligand>
        <name>pyridoxal 5'-phosphate</name>
        <dbReference type="ChEBI" id="CHEBI:597326"/>
    </ligand>
</feature>
<dbReference type="Gene3D" id="3.90.1150.10">
    <property type="entry name" value="Aspartate Aminotransferase, domain 1"/>
    <property type="match status" value="1"/>
</dbReference>
<comment type="cofactor">
    <cofactor evidence="4 5">
        <name>pyridoxal 5'-phosphate</name>
        <dbReference type="ChEBI" id="CHEBI:597326"/>
    </cofactor>
</comment>